<dbReference type="Gene3D" id="3.40.50.620">
    <property type="entry name" value="HUPs"/>
    <property type="match status" value="1"/>
</dbReference>
<dbReference type="InterPro" id="IPR005101">
    <property type="entry name" value="Cryptochr/Photolyase_FAD-bd"/>
</dbReference>
<feature type="region of interest" description="Disordered" evidence="8">
    <location>
        <begin position="539"/>
        <end position="563"/>
    </location>
</feature>
<dbReference type="GO" id="GO:0071949">
    <property type="term" value="F:FAD binding"/>
    <property type="evidence" value="ECO:0007669"/>
    <property type="project" value="TreeGrafter"/>
</dbReference>
<evidence type="ECO:0000259" key="9">
    <source>
        <dbReference type="PROSITE" id="PS51645"/>
    </source>
</evidence>
<dbReference type="InterPro" id="IPR002081">
    <property type="entry name" value="Cryptochrome/DNA_photolyase_1"/>
</dbReference>
<dbReference type="InterPro" id="IPR014729">
    <property type="entry name" value="Rossmann-like_a/b/a_fold"/>
</dbReference>
<feature type="binding site" evidence="5">
    <location>
        <begin position="302"/>
        <end position="306"/>
    </location>
    <ligand>
        <name>FAD</name>
        <dbReference type="ChEBI" id="CHEBI:57692"/>
    </ligand>
</feature>
<comment type="cofactor">
    <cofactor evidence="5 7">
        <name>FAD</name>
        <dbReference type="ChEBI" id="CHEBI:57692"/>
    </cofactor>
    <text evidence="5 7">Binds 1 FAD per subunit.</text>
</comment>
<dbReference type="PROSITE" id="PS51645">
    <property type="entry name" value="PHR_CRY_ALPHA_BETA"/>
    <property type="match status" value="1"/>
</dbReference>
<dbReference type="InterPro" id="IPR036155">
    <property type="entry name" value="Crypto/Photolyase_N_sf"/>
</dbReference>
<evidence type="ECO:0000313" key="11">
    <source>
        <dbReference type="Proteomes" id="UP001152759"/>
    </source>
</evidence>
<dbReference type="PANTHER" id="PTHR11455">
    <property type="entry name" value="CRYPTOCHROME"/>
    <property type="match status" value="1"/>
</dbReference>
<dbReference type="PRINTS" id="PR00147">
    <property type="entry name" value="DNAPHOTLYASE"/>
</dbReference>
<dbReference type="SUPFAM" id="SSF48173">
    <property type="entry name" value="Cryptochrome/photolyase FAD-binding domain"/>
    <property type="match status" value="1"/>
</dbReference>
<protein>
    <recommendedName>
        <fullName evidence="7">Cryptochrome DASH</fullName>
    </recommendedName>
</protein>
<gene>
    <name evidence="10" type="ORF">BEMITA_LOCUS10876</name>
</gene>
<dbReference type="Pfam" id="PF03441">
    <property type="entry name" value="FAD_binding_7"/>
    <property type="match status" value="1"/>
</dbReference>
<accession>A0A9P0AGH2</accession>
<evidence type="ECO:0000256" key="4">
    <source>
        <dbReference type="ARBA" id="ARBA00022991"/>
    </source>
</evidence>
<sequence length="563" mass="63652">MASPKILIYLLRRDLRVHDNPIFHKLTSMSSQANAPFTHLLPLYVFPAHQIEVSGFLSSSDEKSPYPEARSKVGKFWRCGQLRAKFLAETVWDLKQNLETIGSGLEIRVGMLHDVVKQLVEGFKSKGVQVKGLWMTSEEGYEEKAEERQVRKIIVNAGGDFHLWKDEKYFIDDDDIPFDDPQKYPDVFTKYRNTVEPLREAPRKVLPTPKKLPPLPQNIPPQAHPFKIPGNLKDLIAALQKPLDAGLGLKNPPQMPSAGASSAVPFAGGATSGQKRLKHLIESGAMTRYKDTRNGMVGTDYSSKLSLWLALGSLTAREVHSALIDFEEGKTDVGKGAEGYGKGENKGTTHMRFELLWRDYMRLCTRKYGSRLFLVGGFRNARNIQWKHDNSIMQRWLEGTTGIGLVDAAQRELFLTGFTSNRARQNVASFLTKHLEQDWRLGAEWYECNLVDYDVSSNWGNWQYTAGVGNDPREDRKFNPVKQASDYDPKAEFVKAWIPEVRELQPEEAWQCWKASYAAKQKPGLRGNIMAERPLAKISFTPRSGGNDGHRGGGRSRGRAQWF</sequence>
<dbReference type="InterPro" id="IPR014133">
    <property type="entry name" value="Cry_DASH"/>
</dbReference>
<evidence type="ECO:0000313" key="10">
    <source>
        <dbReference type="EMBL" id="CAH0392350.1"/>
    </source>
</evidence>
<keyword evidence="3 5" id="KW-0274">FAD</keyword>
<evidence type="ECO:0000256" key="2">
    <source>
        <dbReference type="ARBA" id="ARBA00022630"/>
    </source>
</evidence>
<dbReference type="InterPro" id="IPR006050">
    <property type="entry name" value="DNA_photolyase_N"/>
</dbReference>
<evidence type="ECO:0000256" key="8">
    <source>
        <dbReference type="SAM" id="MobiDB-lite"/>
    </source>
</evidence>
<dbReference type="SUPFAM" id="SSF52425">
    <property type="entry name" value="Cryptochrome/photolyase, N-terminal domain"/>
    <property type="match status" value="1"/>
</dbReference>
<feature type="binding site" evidence="5">
    <location>
        <begin position="452"/>
        <end position="454"/>
    </location>
    <ligand>
        <name>FAD</name>
        <dbReference type="ChEBI" id="CHEBI:57692"/>
    </ligand>
</feature>
<feature type="site" description="Electron transfer via tryptophanyl radical" evidence="6">
    <location>
        <position position="386"/>
    </location>
</feature>
<feature type="site" description="Electron transfer via tryptophanyl radical" evidence="6">
    <location>
        <position position="439"/>
    </location>
</feature>
<dbReference type="GO" id="GO:0003684">
    <property type="term" value="F:damaged DNA binding"/>
    <property type="evidence" value="ECO:0007669"/>
    <property type="project" value="TreeGrafter"/>
</dbReference>
<dbReference type="EMBL" id="OU963867">
    <property type="protein sequence ID" value="CAH0392350.1"/>
    <property type="molecule type" value="Genomic_DNA"/>
</dbReference>
<dbReference type="NCBIfam" id="TIGR02765">
    <property type="entry name" value="crypto_DASH"/>
    <property type="match status" value="1"/>
</dbReference>
<dbReference type="GO" id="GO:0000719">
    <property type="term" value="P:photoreactive repair"/>
    <property type="evidence" value="ECO:0007669"/>
    <property type="project" value="TreeGrafter"/>
</dbReference>
<dbReference type="Gene3D" id="1.25.40.80">
    <property type="match status" value="1"/>
</dbReference>
<feature type="compositionally biased region" description="Basic residues" evidence="8">
    <location>
        <begin position="552"/>
        <end position="563"/>
    </location>
</feature>
<feature type="binding site" evidence="5">
    <location>
        <position position="289"/>
    </location>
    <ligand>
        <name>FAD</name>
        <dbReference type="ChEBI" id="CHEBI:57692"/>
    </ligand>
</feature>
<feature type="domain" description="Photolyase/cryptochrome alpha/beta" evidence="9">
    <location>
        <begin position="5"/>
        <end position="169"/>
    </location>
</feature>
<dbReference type="Pfam" id="PF00875">
    <property type="entry name" value="DNA_photolyase"/>
    <property type="match status" value="1"/>
</dbReference>
<evidence type="ECO:0000256" key="3">
    <source>
        <dbReference type="ARBA" id="ARBA00022827"/>
    </source>
</evidence>
<dbReference type="Proteomes" id="UP001152759">
    <property type="component" value="Chromosome 6"/>
</dbReference>
<evidence type="ECO:0000256" key="6">
    <source>
        <dbReference type="PIRSR" id="PIRSR602081-2"/>
    </source>
</evidence>
<dbReference type="GO" id="GO:0003904">
    <property type="term" value="F:deoxyribodipyrimidine photo-lyase activity"/>
    <property type="evidence" value="ECO:0007669"/>
    <property type="project" value="TreeGrafter"/>
</dbReference>
<dbReference type="AlphaFoldDB" id="A0A9P0AGH2"/>
<evidence type="ECO:0000256" key="7">
    <source>
        <dbReference type="RuleBase" id="RU367151"/>
    </source>
</evidence>
<proteinExistence type="inferred from homology"/>
<comment type="function">
    <text evidence="7">May have a photoreceptor function.</text>
</comment>
<evidence type="ECO:0000256" key="5">
    <source>
        <dbReference type="PIRSR" id="PIRSR602081-1"/>
    </source>
</evidence>
<reference evidence="10" key="1">
    <citation type="submission" date="2021-12" db="EMBL/GenBank/DDBJ databases">
        <authorList>
            <person name="King R."/>
        </authorList>
    </citation>
    <scope>NUCLEOTIDE SEQUENCE</scope>
</reference>
<keyword evidence="11" id="KW-1185">Reference proteome</keyword>
<feature type="site" description="Electron transfer via tryptophanyl radical" evidence="6">
    <location>
        <position position="462"/>
    </location>
</feature>
<organism evidence="10 11">
    <name type="scientific">Bemisia tabaci</name>
    <name type="common">Sweetpotato whitefly</name>
    <name type="synonym">Aleurodes tabaci</name>
    <dbReference type="NCBI Taxonomy" id="7038"/>
    <lineage>
        <taxon>Eukaryota</taxon>
        <taxon>Metazoa</taxon>
        <taxon>Ecdysozoa</taxon>
        <taxon>Arthropoda</taxon>
        <taxon>Hexapoda</taxon>
        <taxon>Insecta</taxon>
        <taxon>Pterygota</taxon>
        <taxon>Neoptera</taxon>
        <taxon>Paraneoptera</taxon>
        <taxon>Hemiptera</taxon>
        <taxon>Sternorrhyncha</taxon>
        <taxon>Aleyrodoidea</taxon>
        <taxon>Aleyrodidae</taxon>
        <taxon>Aleyrodinae</taxon>
        <taxon>Bemisia</taxon>
    </lineage>
</organism>
<comment type="similarity">
    <text evidence="1 7">Belongs to the DNA photolyase class-1 family.</text>
</comment>
<evidence type="ECO:0000256" key="1">
    <source>
        <dbReference type="ARBA" id="ARBA00005862"/>
    </source>
</evidence>
<dbReference type="InterPro" id="IPR036134">
    <property type="entry name" value="Crypto/Photolyase_FAD-like_sf"/>
</dbReference>
<keyword evidence="2 5" id="KW-0285">Flavoprotein</keyword>
<dbReference type="Gene3D" id="1.10.579.10">
    <property type="entry name" value="DNA Cyclobutane Dipyrimidine Photolyase, subunit A, domain 3"/>
    <property type="match status" value="1"/>
</dbReference>
<keyword evidence="4 7" id="KW-0157">Chromophore</keyword>
<name>A0A9P0AGH2_BEMTA</name>
<dbReference type="PANTHER" id="PTHR11455:SF22">
    <property type="entry name" value="CRYPTOCHROME DASH"/>
    <property type="match status" value="1"/>
</dbReference>
<comment type="cofactor">
    <cofactor evidence="7">
        <name>(6R)-5,10-methylene-5,6,7,8-tetrahydrofolate</name>
        <dbReference type="ChEBI" id="CHEBI:15636"/>
    </cofactor>
    <text evidence="7">Binds 1 5,10-methenyltetrahydrofolate (MTHF) per subunit.</text>
</comment>